<dbReference type="InterPro" id="IPR001254">
    <property type="entry name" value="Trypsin_dom"/>
</dbReference>
<comment type="caution">
    <text evidence="2">The sequence shown here is derived from an EMBL/GenBank/DDBJ whole genome shotgun (WGS) entry which is preliminary data.</text>
</comment>
<gene>
    <name evidence="2" type="ORF">ZHD862_LOCUS38809</name>
</gene>
<dbReference type="InterPro" id="IPR009003">
    <property type="entry name" value="Peptidase_S1_PA"/>
</dbReference>
<protein>
    <recommendedName>
        <fullName evidence="1">Peptidase S1 domain-containing protein</fullName>
    </recommendedName>
</protein>
<feature type="non-terminal residue" evidence="2">
    <location>
        <position position="43"/>
    </location>
</feature>
<dbReference type="AlphaFoldDB" id="A0A815VPR2"/>
<proteinExistence type="predicted"/>
<feature type="domain" description="Peptidase S1" evidence="1">
    <location>
        <begin position="12"/>
        <end position="38"/>
    </location>
</feature>
<dbReference type="EMBL" id="CAJNOT010011153">
    <property type="protein sequence ID" value="CAF1533120.1"/>
    <property type="molecule type" value="Genomic_DNA"/>
</dbReference>
<sequence length="43" mass="4592">MDCGGFWAPSQYDTKKQICANIVGATTCNGDSGGPLMYQYNGQ</sequence>
<dbReference type="Gene3D" id="2.40.10.10">
    <property type="entry name" value="Trypsin-like serine proteases"/>
    <property type="match status" value="1"/>
</dbReference>
<accession>A0A815VPR2</accession>
<evidence type="ECO:0000259" key="1">
    <source>
        <dbReference type="Pfam" id="PF00089"/>
    </source>
</evidence>
<dbReference type="GO" id="GO:0006508">
    <property type="term" value="P:proteolysis"/>
    <property type="evidence" value="ECO:0007669"/>
    <property type="project" value="InterPro"/>
</dbReference>
<dbReference type="GO" id="GO:0004252">
    <property type="term" value="F:serine-type endopeptidase activity"/>
    <property type="evidence" value="ECO:0007669"/>
    <property type="project" value="InterPro"/>
</dbReference>
<evidence type="ECO:0000313" key="3">
    <source>
        <dbReference type="Proteomes" id="UP000663864"/>
    </source>
</evidence>
<reference evidence="2" key="1">
    <citation type="submission" date="2021-02" db="EMBL/GenBank/DDBJ databases">
        <authorList>
            <person name="Nowell W R."/>
        </authorList>
    </citation>
    <scope>NUCLEOTIDE SEQUENCE</scope>
</reference>
<evidence type="ECO:0000313" key="2">
    <source>
        <dbReference type="EMBL" id="CAF1533120.1"/>
    </source>
</evidence>
<dbReference type="Proteomes" id="UP000663864">
    <property type="component" value="Unassembled WGS sequence"/>
</dbReference>
<dbReference type="Pfam" id="PF00089">
    <property type="entry name" value="Trypsin"/>
    <property type="match status" value="1"/>
</dbReference>
<name>A0A815VPR2_9BILA</name>
<dbReference type="InterPro" id="IPR043504">
    <property type="entry name" value="Peptidase_S1_PA_chymotrypsin"/>
</dbReference>
<dbReference type="SUPFAM" id="SSF50494">
    <property type="entry name" value="Trypsin-like serine proteases"/>
    <property type="match status" value="1"/>
</dbReference>
<organism evidence="2 3">
    <name type="scientific">Rotaria sordida</name>
    <dbReference type="NCBI Taxonomy" id="392033"/>
    <lineage>
        <taxon>Eukaryota</taxon>
        <taxon>Metazoa</taxon>
        <taxon>Spiralia</taxon>
        <taxon>Gnathifera</taxon>
        <taxon>Rotifera</taxon>
        <taxon>Eurotatoria</taxon>
        <taxon>Bdelloidea</taxon>
        <taxon>Philodinida</taxon>
        <taxon>Philodinidae</taxon>
        <taxon>Rotaria</taxon>
    </lineage>
</organism>